<comment type="catalytic activity">
    <reaction evidence="8 9">
        <text>5-[(5-phospho-1-deoxy-D-ribulos-1-ylimino)methylamino]-1-(5-phospho-beta-D-ribosyl)imidazole-4-carboxamide + L-glutamine = D-erythro-1-(imidazol-4-yl)glycerol 3-phosphate + 5-amino-1-(5-phospho-beta-D-ribosyl)imidazole-4-carboxamide + L-glutamate + H(+)</text>
        <dbReference type="Rhea" id="RHEA:24793"/>
        <dbReference type="ChEBI" id="CHEBI:15378"/>
        <dbReference type="ChEBI" id="CHEBI:29985"/>
        <dbReference type="ChEBI" id="CHEBI:58278"/>
        <dbReference type="ChEBI" id="CHEBI:58359"/>
        <dbReference type="ChEBI" id="CHEBI:58475"/>
        <dbReference type="ChEBI" id="CHEBI:58525"/>
        <dbReference type="EC" id="4.3.2.10"/>
    </reaction>
</comment>
<dbReference type="CDD" id="cd04731">
    <property type="entry name" value="HisF"/>
    <property type="match status" value="1"/>
</dbReference>
<feature type="region of interest" description="Disordered" evidence="11">
    <location>
        <begin position="146"/>
        <end position="168"/>
    </location>
</feature>
<comment type="caution">
    <text evidence="12">The sequence shown here is derived from an EMBL/GenBank/DDBJ whole genome shotgun (WGS) entry which is preliminary data.</text>
</comment>
<reference evidence="12 13" key="1">
    <citation type="submission" date="2016-11" db="EMBL/GenBank/DDBJ databases">
        <title>Study of marine rhodopsin-containing bacteria.</title>
        <authorList>
            <person name="Yoshizawa S."/>
            <person name="Kumagai Y."/>
            <person name="Kogure K."/>
        </authorList>
    </citation>
    <scope>NUCLEOTIDE SEQUENCE [LARGE SCALE GENOMIC DNA]</scope>
    <source>
        <strain evidence="12 13">SG-29</strain>
    </source>
</reference>
<dbReference type="InterPro" id="IPR011060">
    <property type="entry name" value="RibuloseP-bd_barrel"/>
</dbReference>
<dbReference type="GO" id="GO:0016829">
    <property type="term" value="F:lyase activity"/>
    <property type="evidence" value="ECO:0007669"/>
    <property type="project" value="UniProtKB-KW"/>
</dbReference>
<dbReference type="InterPro" id="IPR004651">
    <property type="entry name" value="HisF"/>
</dbReference>
<evidence type="ECO:0000256" key="1">
    <source>
        <dbReference type="ARBA" id="ARBA00005091"/>
    </source>
</evidence>
<dbReference type="NCBIfam" id="TIGR00735">
    <property type="entry name" value="hisF"/>
    <property type="match status" value="1"/>
</dbReference>
<evidence type="ECO:0000256" key="8">
    <source>
        <dbReference type="ARBA" id="ARBA00047838"/>
    </source>
</evidence>
<evidence type="ECO:0000256" key="2">
    <source>
        <dbReference type="ARBA" id="ARBA00009667"/>
    </source>
</evidence>
<dbReference type="RefSeq" id="WP_094546444.1">
    <property type="nucleotide sequence ID" value="NZ_MQWB01000001.1"/>
</dbReference>
<dbReference type="HAMAP" id="MF_01013">
    <property type="entry name" value="HisF"/>
    <property type="match status" value="1"/>
</dbReference>
<evidence type="ECO:0000313" key="12">
    <source>
        <dbReference type="EMBL" id="OZC02315.1"/>
    </source>
</evidence>
<dbReference type="AlphaFoldDB" id="A0A259TX22"/>
<feature type="active site" evidence="9">
    <location>
        <position position="17"/>
    </location>
</feature>
<dbReference type="InParanoid" id="A0A259TX22"/>
<comment type="similarity">
    <text evidence="2 9 10">Belongs to the HisA/HisF family.</text>
</comment>
<dbReference type="GO" id="GO:0000105">
    <property type="term" value="P:L-histidine biosynthetic process"/>
    <property type="evidence" value="ECO:0007669"/>
    <property type="project" value="UniProtKB-UniRule"/>
</dbReference>
<dbReference type="FunCoup" id="A0A259TX22">
    <property type="interactions" value="525"/>
</dbReference>
<organism evidence="12 13">
    <name type="scientific">Rubricoccus marinus</name>
    <dbReference type="NCBI Taxonomy" id="716817"/>
    <lineage>
        <taxon>Bacteria</taxon>
        <taxon>Pseudomonadati</taxon>
        <taxon>Rhodothermota</taxon>
        <taxon>Rhodothermia</taxon>
        <taxon>Rhodothermales</taxon>
        <taxon>Rubricoccaceae</taxon>
        <taxon>Rubricoccus</taxon>
    </lineage>
</organism>
<dbReference type="EC" id="4.3.2.10" evidence="9"/>
<keyword evidence="4 9" id="KW-0028">Amino-acid biosynthesis</keyword>
<keyword evidence="13" id="KW-1185">Reference proteome</keyword>
<dbReference type="Pfam" id="PF00977">
    <property type="entry name" value="His_biosynth"/>
    <property type="match status" value="1"/>
</dbReference>
<dbReference type="Proteomes" id="UP000216446">
    <property type="component" value="Unassembled WGS sequence"/>
</dbReference>
<dbReference type="SUPFAM" id="SSF51366">
    <property type="entry name" value="Ribulose-phoshate binding barrel"/>
    <property type="match status" value="1"/>
</dbReference>
<evidence type="ECO:0000256" key="4">
    <source>
        <dbReference type="ARBA" id="ARBA00022605"/>
    </source>
</evidence>
<dbReference type="InterPro" id="IPR050064">
    <property type="entry name" value="IGPS_HisA/HisF"/>
</dbReference>
<feature type="active site" evidence="9">
    <location>
        <position position="136"/>
    </location>
</feature>
<dbReference type="GO" id="GO:0005737">
    <property type="term" value="C:cytoplasm"/>
    <property type="evidence" value="ECO:0007669"/>
    <property type="project" value="UniProtKB-SubCell"/>
</dbReference>
<dbReference type="Gene3D" id="3.20.20.70">
    <property type="entry name" value="Aldolase class I"/>
    <property type="match status" value="1"/>
</dbReference>
<evidence type="ECO:0000256" key="9">
    <source>
        <dbReference type="HAMAP-Rule" id="MF_01013"/>
    </source>
</evidence>
<dbReference type="PANTHER" id="PTHR21235">
    <property type="entry name" value="IMIDAZOLE GLYCEROL PHOSPHATE SYNTHASE SUBUNIT HISF/H IGP SYNTHASE SUBUNIT HISF/H"/>
    <property type="match status" value="1"/>
</dbReference>
<comment type="subunit">
    <text evidence="3 9">Heterodimer of HisH and HisF.</text>
</comment>
<gene>
    <name evidence="9" type="primary">hisF</name>
    <name evidence="12" type="ORF">BSZ36_04585</name>
</gene>
<evidence type="ECO:0000313" key="13">
    <source>
        <dbReference type="Proteomes" id="UP000216446"/>
    </source>
</evidence>
<dbReference type="InterPro" id="IPR006062">
    <property type="entry name" value="His_biosynth"/>
</dbReference>
<keyword evidence="6 9" id="KW-0456">Lyase</keyword>
<keyword evidence="9" id="KW-0963">Cytoplasm</keyword>
<dbReference type="InterPro" id="IPR013785">
    <property type="entry name" value="Aldolase_TIM"/>
</dbReference>
<comment type="function">
    <text evidence="7 9">IGPS catalyzes the conversion of PRFAR and glutamine to IGP, AICAR and glutamate. The HisF subunit catalyzes the cyclization activity that produces IGP and AICAR from PRFAR using the ammonia provided by the HisH subunit.</text>
</comment>
<dbReference type="EMBL" id="MQWB01000001">
    <property type="protein sequence ID" value="OZC02315.1"/>
    <property type="molecule type" value="Genomic_DNA"/>
</dbReference>
<keyword evidence="5 9" id="KW-0368">Histidine biosynthesis</keyword>
<dbReference type="GO" id="GO:0000107">
    <property type="term" value="F:imidazoleglycerol-phosphate synthase activity"/>
    <property type="evidence" value="ECO:0007669"/>
    <property type="project" value="UniProtKB-UniRule"/>
</dbReference>
<accession>A0A259TX22</accession>
<comment type="pathway">
    <text evidence="1 9">Amino-acid biosynthesis; L-histidine biosynthesis; L-histidine from 5-phospho-alpha-D-ribose 1-diphosphate: step 5/9.</text>
</comment>
<dbReference type="UniPathway" id="UPA00031">
    <property type="reaction ID" value="UER00010"/>
</dbReference>
<protein>
    <recommendedName>
        <fullName evidence="9">Imidazole glycerol phosphate synthase subunit HisF</fullName>
        <ecNumber evidence="9">4.3.2.10</ecNumber>
    </recommendedName>
    <alternativeName>
        <fullName evidence="9">IGP synthase cyclase subunit</fullName>
    </alternativeName>
    <alternativeName>
        <fullName evidence="9">IGP synthase subunit HisF</fullName>
    </alternativeName>
    <alternativeName>
        <fullName evidence="9">ImGP synthase subunit HisF</fullName>
        <shortName evidence="9">IGPS subunit HisF</shortName>
    </alternativeName>
</protein>
<name>A0A259TX22_9BACT</name>
<evidence type="ECO:0000256" key="5">
    <source>
        <dbReference type="ARBA" id="ARBA00023102"/>
    </source>
</evidence>
<comment type="subcellular location">
    <subcellularLocation>
        <location evidence="9">Cytoplasm</location>
    </subcellularLocation>
</comment>
<dbReference type="OrthoDB" id="9781903at2"/>
<evidence type="ECO:0000256" key="6">
    <source>
        <dbReference type="ARBA" id="ARBA00023239"/>
    </source>
</evidence>
<evidence type="ECO:0000256" key="10">
    <source>
        <dbReference type="RuleBase" id="RU003657"/>
    </source>
</evidence>
<evidence type="ECO:0000256" key="11">
    <source>
        <dbReference type="SAM" id="MobiDB-lite"/>
    </source>
</evidence>
<evidence type="ECO:0000256" key="7">
    <source>
        <dbReference type="ARBA" id="ARBA00025475"/>
    </source>
</evidence>
<evidence type="ECO:0000256" key="3">
    <source>
        <dbReference type="ARBA" id="ARBA00011152"/>
    </source>
</evidence>
<proteinExistence type="inferred from homology"/>
<sequence>MIDSTDTLRRRIIPCLDVKAGRVVKGVNFVGLRDMGDPVELASRYEAEGADEIVFLDIAASAEYRPTALDMVRRTAAALSIPFTLGGGLRTLDDVYAFLDAGADKIALNTRAVEEPGLVDDCARQFGSQCVVVAVDIKPDAPLAPEVPGTRYGVQDSPEASDGSQPLRYGVYTHGGREKTGKEGRAWARELAARGAGEILLTAIHRDGTGEGFDTAFTGSLARELSCQVIASGGASTPQHFLDAFEAGADAVLAATMFHSGEYHVGDSKRWLAERGIPVRLGPVASSQ</sequence>
<dbReference type="PANTHER" id="PTHR21235:SF2">
    <property type="entry name" value="IMIDAZOLE GLYCEROL PHOSPHATE SYNTHASE HISHF"/>
    <property type="match status" value="1"/>
</dbReference>